<keyword evidence="2" id="KW-0472">Membrane</keyword>
<accession>A0AB39BE03</accession>
<feature type="region of interest" description="Disordered" evidence="1">
    <location>
        <begin position="132"/>
        <end position="237"/>
    </location>
</feature>
<feature type="region of interest" description="Disordered" evidence="1">
    <location>
        <begin position="1"/>
        <end position="21"/>
    </location>
</feature>
<proteinExistence type="predicted"/>
<feature type="compositionally biased region" description="Low complexity" evidence="1">
    <location>
        <begin position="184"/>
        <end position="229"/>
    </location>
</feature>
<feature type="compositionally biased region" description="Low complexity" evidence="1">
    <location>
        <begin position="132"/>
        <end position="171"/>
    </location>
</feature>
<dbReference type="Gene3D" id="2.160.20.10">
    <property type="entry name" value="Single-stranded right-handed beta-helix, Pectin lyase-like"/>
    <property type="match status" value="1"/>
</dbReference>
<dbReference type="EMBL" id="CP162511">
    <property type="protein sequence ID" value="XDI04684.1"/>
    <property type="molecule type" value="Genomic_DNA"/>
</dbReference>
<dbReference type="InterPro" id="IPR006626">
    <property type="entry name" value="PbH1"/>
</dbReference>
<feature type="transmembrane region" description="Helical" evidence="2">
    <location>
        <begin position="669"/>
        <end position="688"/>
    </location>
</feature>
<dbReference type="SUPFAM" id="SSF51126">
    <property type="entry name" value="Pectin lyase-like"/>
    <property type="match status" value="1"/>
</dbReference>
<feature type="compositionally biased region" description="Low complexity" evidence="1">
    <location>
        <begin position="785"/>
        <end position="794"/>
    </location>
</feature>
<evidence type="ECO:0000256" key="1">
    <source>
        <dbReference type="SAM" id="MobiDB-lite"/>
    </source>
</evidence>
<dbReference type="SMART" id="SM00710">
    <property type="entry name" value="PbH1"/>
    <property type="match status" value="8"/>
</dbReference>
<organism evidence="4">
    <name type="scientific">Herbiconiux sp. A18JL235</name>
    <dbReference type="NCBI Taxonomy" id="3152363"/>
    <lineage>
        <taxon>Bacteria</taxon>
        <taxon>Bacillati</taxon>
        <taxon>Actinomycetota</taxon>
        <taxon>Actinomycetes</taxon>
        <taxon>Micrococcales</taxon>
        <taxon>Microbacteriaceae</taxon>
        <taxon>Herbiconiux</taxon>
    </lineage>
</organism>
<feature type="compositionally biased region" description="Low complexity" evidence="1">
    <location>
        <begin position="810"/>
        <end position="858"/>
    </location>
</feature>
<evidence type="ECO:0000313" key="4">
    <source>
        <dbReference type="EMBL" id="XDI04684.1"/>
    </source>
</evidence>
<keyword evidence="2" id="KW-0812">Transmembrane</keyword>
<dbReference type="InterPro" id="IPR012334">
    <property type="entry name" value="Pectin_lyas_fold"/>
</dbReference>
<feature type="domain" description="Right handed beta helix" evidence="3">
    <location>
        <begin position="443"/>
        <end position="530"/>
    </location>
</feature>
<evidence type="ECO:0000259" key="3">
    <source>
        <dbReference type="Pfam" id="PF13229"/>
    </source>
</evidence>
<gene>
    <name evidence="4" type="ORF">ABFY20_15270</name>
</gene>
<dbReference type="InterPro" id="IPR011050">
    <property type="entry name" value="Pectin_lyase_fold/virulence"/>
</dbReference>
<feature type="region of interest" description="Disordered" evidence="1">
    <location>
        <begin position="785"/>
        <end position="858"/>
    </location>
</feature>
<feature type="transmembrane region" description="Helical" evidence="2">
    <location>
        <begin position="89"/>
        <end position="110"/>
    </location>
</feature>
<dbReference type="RefSeq" id="WP_368497089.1">
    <property type="nucleotide sequence ID" value="NZ_CP162511.1"/>
</dbReference>
<dbReference type="AlphaFoldDB" id="A0AB39BE03"/>
<keyword evidence="2" id="KW-1133">Transmembrane helix</keyword>
<dbReference type="Pfam" id="PF13229">
    <property type="entry name" value="Beta_helix"/>
    <property type="match status" value="2"/>
</dbReference>
<reference evidence="4" key="1">
    <citation type="submission" date="2024-05" db="EMBL/GenBank/DDBJ databases">
        <title>Herbiconiux sp. A18JL235.</title>
        <authorList>
            <person name="Zhang G."/>
        </authorList>
    </citation>
    <scope>NUCLEOTIDE SEQUENCE</scope>
    <source>
        <strain evidence="4">A18JL235</strain>
    </source>
</reference>
<feature type="domain" description="Right handed beta helix" evidence="3">
    <location>
        <begin position="551"/>
        <end position="649"/>
    </location>
</feature>
<sequence>MNDDDQPDDHAAAGADEVAEDGLVAADDADDAEVAADGLVAADDADEADGSATADLPPADGVDDRAEGGDSGSLTAVERGDTMGRGRRMLVRLGVGILIVGSVAAVVLVLNGVPARVSAFLGSVASAVVGAPATPGASGTPSAPAATTTSAADTPATAAGPATPVEAAPAVDGEGTIDVPPAPGDGTTDAAPAPGDGTTDAAPATGDGTTDVAPATGDGTTDAASAAGDGEADAPPVSGDRALVEAAAQAVATMGPTPTWAPYPVDEDSAYEAALVAAHDARWSMLARGLSIVSDPAGSVMVLSPIGRPYTLDDLIDLGGITRVDDTTVLMTKTIFVGRGAELDLSAPGQTLRMSSGASGFTPLVVWGGTLKLTGAEDAPFSVTSWNAADGGPDLDTNDGRAYIRVHEGTLVADRIAVANLGFYSGRTGGLALTGSTAALSTGTISHSRVDGDHIGLFLDSATKVAVDDTTFAGSLDSGVLVSGVLGLELDTVTVSGSGAQGVEVRPGSADVAIRSSTLSDNARYGLDFDGTPPVAGANPGGLSPGNAWWLTLEKSTLSGNGSGGAQVSGTSGVQLTDNAVEQSRLGLRLTDSQGSVTGNRVSVASGSGIVVEGAHTSLTVSGNTVSGEGPSAIVTRDGADDVTATGNDDSGWTERWEVLLWVEAHPLALLWGLLLVIPVLGIAFVFYRVRRQRTIRELVESTTIALARADLERYRLARGVAVSADAPSAMVSDAVVADAVVADAVLAGAPSTGAGLGVGLVAAAGAGVGAAAGDPLVPRRTKLSGVAASGGSSDVWLVGGPPGRDVVEPAPRGAASPPGASAAPGARSAVAAAPRSGVDAGAGAAPSASAVPSRNSVPSLPASIASLSTGRGAPGAGLGSFSSVEELAVAAVLDAGKPIDRVAHALRVPVGSVAGWVAKARRARESAL</sequence>
<name>A0AB39BE03_9MICO</name>
<evidence type="ECO:0000256" key="2">
    <source>
        <dbReference type="SAM" id="Phobius"/>
    </source>
</evidence>
<dbReference type="InterPro" id="IPR039448">
    <property type="entry name" value="Beta_helix"/>
</dbReference>
<protein>
    <submittedName>
        <fullName evidence="4">Right-handed parallel beta-helix repeat-containing protein</fullName>
    </submittedName>
</protein>
<feature type="compositionally biased region" description="Low complexity" evidence="1">
    <location>
        <begin position="12"/>
        <end position="21"/>
    </location>
</feature>
<feature type="region of interest" description="Disordered" evidence="1">
    <location>
        <begin position="35"/>
        <end position="78"/>
    </location>
</feature>